<comment type="caution">
    <text evidence="9">The sequence shown here is derived from an EMBL/GenBank/DDBJ whole genome shotgun (WGS) entry which is preliminary data.</text>
</comment>
<feature type="transmembrane region" description="Helical" evidence="8">
    <location>
        <begin position="120"/>
        <end position="145"/>
    </location>
</feature>
<keyword evidence="7 8" id="KW-0472">Membrane</keyword>
<dbReference type="GO" id="GO:0008233">
    <property type="term" value="F:peptidase activity"/>
    <property type="evidence" value="ECO:0007669"/>
    <property type="project" value="UniProtKB-KW"/>
</dbReference>
<dbReference type="AlphaFoldDB" id="A0A7Y9LVU9"/>
<evidence type="ECO:0000256" key="5">
    <source>
        <dbReference type="ARBA" id="ARBA00022801"/>
    </source>
</evidence>
<dbReference type="GO" id="GO:0006508">
    <property type="term" value="P:proteolysis"/>
    <property type="evidence" value="ECO:0007669"/>
    <property type="project" value="UniProtKB-KW"/>
</dbReference>
<dbReference type="Proteomes" id="UP000521748">
    <property type="component" value="Unassembled WGS sequence"/>
</dbReference>
<dbReference type="InterPro" id="IPR026392">
    <property type="entry name" value="Exo/Archaeosortase_dom"/>
</dbReference>
<name>A0A7Y9LVU9_9MICC</name>
<feature type="transmembrane region" description="Helical" evidence="8">
    <location>
        <begin position="90"/>
        <end position="108"/>
    </location>
</feature>
<dbReference type="NCBIfam" id="TIGR04178">
    <property type="entry name" value="exo_archaeo"/>
    <property type="match status" value="1"/>
</dbReference>
<keyword evidence="6 8" id="KW-1133">Transmembrane helix</keyword>
<feature type="transmembrane region" description="Helical" evidence="8">
    <location>
        <begin position="157"/>
        <end position="179"/>
    </location>
</feature>
<evidence type="ECO:0000256" key="6">
    <source>
        <dbReference type="ARBA" id="ARBA00022989"/>
    </source>
</evidence>
<gene>
    <name evidence="9" type="ORF">FHU41_002761</name>
</gene>
<keyword evidence="3" id="KW-0645">Protease</keyword>
<comment type="subcellular location">
    <subcellularLocation>
        <location evidence="1">Cell membrane</location>
        <topology evidence="1">Multi-pass membrane protein</topology>
    </subcellularLocation>
</comment>
<protein>
    <submittedName>
        <fullName evidence="9">Exosortase/archaeosortase family protein</fullName>
    </submittedName>
</protein>
<dbReference type="Pfam" id="PF09721">
    <property type="entry name" value="Exosortase_EpsH"/>
    <property type="match status" value="1"/>
</dbReference>
<evidence type="ECO:0000256" key="3">
    <source>
        <dbReference type="ARBA" id="ARBA00022670"/>
    </source>
</evidence>
<evidence type="ECO:0000313" key="9">
    <source>
        <dbReference type="EMBL" id="NYE96511.1"/>
    </source>
</evidence>
<dbReference type="InterPro" id="IPR019127">
    <property type="entry name" value="Exosortase"/>
</dbReference>
<evidence type="ECO:0000256" key="1">
    <source>
        <dbReference type="ARBA" id="ARBA00004651"/>
    </source>
</evidence>
<evidence type="ECO:0000256" key="4">
    <source>
        <dbReference type="ARBA" id="ARBA00022692"/>
    </source>
</evidence>
<accession>A0A7Y9LVU9</accession>
<organism evidence="9 10">
    <name type="scientific">Psychromicrobium silvestre</name>
    <dbReference type="NCBI Taxonomy" id="1645614"/>
    <lineage>
        <taxon>Bacteria</taxon>
        <taxon>Bacillati</taxon>
        <taxon>Actinomycetota</taxon>
        <taxon>Actinomycetes</taxon>
        <taxon>Micrococcales</taxon>
        <taxon>Micrococcaceae</taxon>
        <taxon>Psychromicrobium</taxon>
    </lineage>
</organism>
<dbReference type="RefSeq" id="WP_179390160.1">
    <property type="nucleotide sequence ID" value="NZ_JACBYQ010000002.1"/>
</dbReference>
<keyword evidence="10" id="KW-1185">Reference proteome</keyword>
<keyword evidence="2" id="KW-1003">Cell membrane</keyword>
<reference evidence="9 10" key="1">
    <citation type="submission" date="2020-07" db="EMBL/GenBank/DDBJ databases">
        <title>Sequencing the genomes of 1000 actinobacteria strains.</title>
        <authorList>
            <person name="Klenk H.-P."/>
        </authorList>
    </citation>
    <scope>NUCLEOTIDE SEQUENCE [LARGE SCALE GENOMIC DNA]</scope>
    <source>
        <strain evidence="9 10">DSM 102047</strain>
    </source>
</reference>
<evidence type="ECO:0000256" key="7">
    <source>
        <dbReference type="ARBA" id="ARBA00023136"/>
    </source>
</evidence>
<keyword evidence="4 8" id="KW-0812">Transmembrane</keyword>
<evidence type="ECO:0000256" key="2">
    <source>
        <dbReference type="ARBA" id="ARBA00022475"/>
    </source>
</evidence>
<proteinExistence type="predicted"/>
<dbReference type="GO" id="GO:0005886">
    <property type="term" value="C:plasma membrane"/>
    <property type="evidence" value="ECO:0007669"/>
    <property type="project" value="UniProtKB-SubCell"/>
</dbReference>
<dbReference type="EMBL" id="JACBYQ010000002">
    <property type="protein sequence ID" value="NYE96511.1"/>
    <property type="molecule type" value="Genomic_DNA"/>
</dbReference>
<evidence type="ECO:0000256" key="8">
    <source>
        <dbReference type="SAM" id="Phobius"/>
    </source>
</evidence>
<evidence type="ECO:0000313" key="10">
    <source>
        <dbReference type="Proteomes" id="UP000521748"/>
    </source>
</evidence>
<feature type="transmembrane region" description="Helical" evidence="8">
    <location>
        <begin position="21"/>
        <end position="42"/>
    </location>
</feature>
<keyword evidence="5" id="KW-0378">Hydrolase</keyword>
<sequence>MSALPISHRATTIRRPRLSRVLRGVVALSVAALAVLLLLQNYQVRALESKLLALWLSPLLPNGVSSSDTRFLITIPSGQLVAFDITQECTVLLLLMPVLGLSAFLLAFTKIGWLRAGLGLLVAAFSVLLVNQLRLAVIALTTQIWGIDFGYPLGHRFIGSVLALIGFALGFLIVLLIAFKPGKSRRRQGRAAISNNSGEQT</sequence>